<accession>A0A512BE55</accession>
<protein>
    <submittedName>
        <fullName evidence="2">Uncharacterized protein</fullName>
    </submittedName>
</protein>
<keyword evidence="1" id="KW-1133">Transmembrane helix</keyword>
<keyword evidence="3" id="KW-1185">Reference proteome</keyword>
<gene>
    <name evidence="2" type="ORF">SAE01_27390</name>
</gene>
<feature type="transmembrane region" description="Helical" evidence="1">
    <location>
        <begin position="88"/>
        <end position="107"/>
    </location>
</feature>
<keyword evidence="1" id="KW-0812">Transmembrane</keyword>
<dbReference type="InterPro" id="IPR011990">
    <property type="entry name" value="TPR-like_helical_dom_sf"/>
</dbReference>
<evidence type="ECO:0000313" key="2">
    <source>
        <dbReference type="EMBL" id="GEO10243.1"/>
    </source>
</evidence>
<proteinExistence type="predicted"/>
<dbReference type="SUPFAM" id="SSF48452">
    <property type="entry name" value="TPR-like"/>
    <property type="match status" value="1"/>
</dbReference>
<keyword evidence="1" id="KW-0472">Membrane</keyword>
<evidence type="ECO:0000313" key="3">
    <source>
        <dbReference type="Proteomes" id="UP000321513"/>
    </source>
</evidence>
<dbReference type="AlphaFoldDB" id="A0A512BE55"/>
<sequence>MNNNDTNTDLLIRYLDGELEGTDLVDLEAKVSKDPSLKQELENLRNTQVAVRSYALRQQVGNIHNEMMKEFAGGDKRSAPVVSMLRKAFSIAAIFIVVVGGFFTYQYSSLSSGKLFESNYQEYSLREVRGETKASNLEQLYKQHLNQQIIDTFLTIRQPSLTDYFYAGNAYLAQRNAPAAIQSFTLLQQKNFQAGSHILEDDSEYYLAMAYLQNNQAAKALPILTKIHDDKQHLYHDKVSALFLFKVKLLSRK</sequence>
<organism evidence="2 3">
    <name type="scientific">Segetibacter aerophilus</name>
    <dbReference type="NCBI Taxonomy" id="670293"/>
    <lineage>
        <taxon>Bacteria</taxon>
        <taxon>Pseudomonadati</taxon>
        <taxon>Bacteroidota</taxon>
        <taxon>Chitinophagia</taxon>
        <taxon>Chitinophagales</taxon>
        <taxon>Chitinophagaceae</taxon>
        <taxon>Segetibacter</taxon>
    </lineage>
</organism>
<comment type="caution">
    <text evidence="2">The sequence shown here is derived from an EMBL/GenBank/DDBJ whole genome shotgun (WGS) entry which is preliminary data.</text>
</comment>
<dbReference type="EMBL" id="BJYT01000009">
    <property type="protein sequence ID" value="GEO10243.1"/>
    <property type="molecule type" value="Genomic_DNA"/>
</dbReference>
<reference evidence="2 3" key="1">
    <citation type="submission" date="2019-07" db="EMBL/GenBank/DDBJ databases">
        <title>Whole genome shotgun sequence of Segetibacter aerophilus NBRC 106135.</title>
        <authorList>
            <person name="Hosoyama A."/>
            <person name="Uohara A."/>
            <person name="Ohji S."/>
            <person name="Ichikawa N."/>
        </authorList>
    </citation>
    <scope>NUCLEOTIDE SEQUENCE [LARGE SCALE GENOMIC DNA]</scope>
    <source>
        <strain evidence="2 3">NBRC 106135</strain>
    </source>
</reference>
<dbReference type="OrthoDB" id="669426at2"/>
<dbReference type="Proteomes" id="UP000321513">
    <property type="component" value="Unassembled WGS sequence"/>
</dbReference>
<evidence type="ECO:0000256" key="1">
    <source>
        <dbReference type="SAM" id="Phobius"/>
    </source>
</evidence>
<name>A0A512BE55_9BACT</name>
<dbReference type="RefSeq" id="WP_147204347.1">
    <property type="nucleotide sequence ID" value="NZ_BJYT01000009.1"/>
</dbReference>